<keyword evidence="4" id="KW-0695">RNA-directed DNA polymerase</keyword>
<reference evidence="4" key="1">
    <citation type="journal article" date="2019" name="Sci. Rep.">
        <title>Draft genome of Tanacetum cinerariifolium, the natural source of mosquito coil.</title>
        <authorList>
            <person name="Yamashiro T."/>
            <person name="Shiraishi A."/>
            <person name="Satake H."/>
            <person name="Nakayama K."/>
        </authorList>
    </citation>
    <scope>NUCLEOTIDE SEQUENCE</scope>
</reference>
<evidence type="ECO:0000313" key="4">
    <source>
        <dbReference type="EMBL" id="GEU65140.1"/>
    </source>
</evidence>
<sequence length="849" mass="95763">MGGQLNATLVLEMENFTNWKKGFMCHILGIEPQFENIIKTGPFIPMTAGQRKPKGNGLEMRESPDDKEDIRSNHECLKDLEEEYQARDLLAKSKRFFKKGTQRLSSEKATDQSECHKYGKKGHFTSDCWSKAFVPSYKSCFKQKPLNSSQHKPKLRPTKDFKAKFNKVKPKLALLSSSALASKAATIKNNSLITKAYEWDKEEVSSNDNEMMEVKVLMALAKENDAVSKEGIRNGVWVKISMRKCISEQIPSKKKRILEVDQLTEDPSSSRQKDLVFVKSSNDDTKVSIPGVERPWLSEAEVTIIDSSMTEYDLADESSVCSAPLPPLKKLYGAEPNSGPKTIKSILRKNTDSLNTKITKLNEALSDSKTNLYHYKLVLSKVEARLVEFKTQEIKFCKKIRGLEFDVESKNNKIEYLINELEQEVRELIRTRRVLDTVMFPPPAQVYSPPKKDMSWTGLPEFADDTITDYSRPSPSIESKTSNLQNINSSVSEHGESSSSIMSKPMIKFVKATDSPTVIKTNKVETARKSSVKYAEMYRNTLKSPKVRGNQRLSQVEARLVEFKTQEIKFCENRGLEFDVESKNNKIKYLMNELELVKKEKEGLDRKLTGFESTLKDLDTLLGSQRTDKNKEGLGYSVVPPSCSKSNTSDLQNSNSSVSEHEESSSSIMSKPMIKFFKAADTPTVIKTNKTKTDRKPPVKYAEMYSFFIIAVQTPGSGISILLAVGTPSTGSGNLYCQWELSPGNGNALCILFPTAFPLPGESSHWQYKFPLPEVYVNQPDGFVDPFHPDKVYRLKKALYGLKQAPRAWYDELSEFLLSKGFTKVASLIFWQWQQPSLAVGTYTASGNT</sequence>
<keyword evidence="1" id="KW-0175">Coiled coil</keyword>
<dbReference type="GO" id="GO:0003964">
    <property type="term" value="F:RNA-directed DNA polymerase activity"/>
    <property type="evidence" value="ECO:0007669"/>
    <property type="project" value="UniProtKB-KW"/>
</dbReference>
<accession>A0A6L2LV18</accession>
<organism evidence="4">
    <name type="scientific">Tanacetum cinerariifolium</name>
    <name type="common">Dalmatian daisy</name>
    <name type="synonym">Chrysanthemum cinerariifolium</name>
    <dbReference type="NCBI Taxonomy" id="118510"/>
    <lineage>
        <taxon>Eukaryota</taxon>
        <taxon>Viridiplantae</taxon>
        <taxon>Streptophyta</taxon>
        <taxon>Embryophyta</taxon>
        <taxon>Tracheophyta</taxon>
        <taxon>Spermatophyta</taxon>
        <taxon>Magnoliopsida</taxon>
        <taxon>eudicotyledons</taxon>
        <taxon>Gunneridae</taxon>
        <taxon>Pentapetalae</taxon>
        <taxon>asterids</taxon>
        <taxon>campanulids</taxon>
        <taxon>Asterales</taxon>
        <taxon>Asteraceae</taxon>
        <taxon>Asteroideae</taxon>
        <taxon>Anthemideae</taxon>
        <taxon>Anthemidinae</taxon>
        <taxon>Tanacetum</taxon>
    </lineage>
</organism>
<gene>
    <name evidence="4" type="ORF">Tci_037118</name>
</gene>
<dbReference type="AlphaFoldDB" id="A0A6L2LV18"/>
<keyword evidence="4" id="KW-0548">Nucleotidyltransferase</keyword>
<feature type="region of interest" description="Disordered" evidence="2">
    <location>
        <begin position="629"/>
        <end position="667"/>
    </location>
</feature>
<comment type="caution">
    <text evidence="4">The sequence shown here is derived from an EMBL/GenBank/DDBJ whole genome shotgun (WGS) entry which is preliminary data.</text>
</comment>
<feature type="coiled-coil region" evidence="1">
    <location>
        <begin position="580"/>
        <end position="607"/>
    </location>
</feature>
<evidence type="ECO:0000256" key="1">
    <source>
        <dbReference type="SAM" id="Coils"/>
    </source>
</evidence>
<dbReference type="EMBL" id="BKCJ010005146">
    <property type="protein sequence ID" value="GEU65140.1"/>
    <property type="molecule type" value="Genomic_DNA"/>
</dbReference>
<dbReference type="InterPro" id="IPR013103">
    <property type="entry name" value="RVT_2"/>
</dbReference>
<name>A0A6L2LV18_TANCI</name>
<proteinExistence type="predicted"/>
<keyword evidence="4" id="KW-0808">Transferase</keyword>
<feature type="coiled-coil region" evidence="1">
    <location>
        <begin position="407"/>
        <end position="438"/>
    </location>
</feature>
<protein>
    <submittedName>
        <fullName evidence="4">Putative RNA-directed DNA polymerase</fullName>
    </submittedName>
</protein>
<evidence type="ECO:0000259" key="3">
    <source>
        <dbReference type="Pfam" id="PF07727"/>
    </source>
</evidence>
<feature type="region of interest" description="Disordered" evidence="2">
    <location>
        <begin position="45"/>
        <end position="69"/>
    </location>
</feature>
<evidence type="ECO:0000256" key="2">
    <source>
        <dbReference type="SAM" id="MobiDB-lite"/>
    </source>
</evidence>
<feature type="domain" description="Reverse transcriptase Ty1/copia-type" evidence="3">
    <location>
        <begin position="774"/>
        <end position="825"/>
    </location>
</feature>
<dbReference type="Pfam" id="PF07727">
    <property type="entry name" value="RVT_2"/>
    <property type="match status" value="1"/>
</dbReference>
<feature type="compositionally biased region" description="Polar residues" evidence="2">
    <location>
        <begin position="643"/>
        <end position="653"/>
    </location>
</feature>
<feature type="compositionally biased region" description="Basic and acidic residues" evidence="2">
    <location>
        <begin position="59"/>
        <end position="69"/>
    </location>
</feature>